<gene>
    <name evidence="2" type="ORF">KM92DES2_11945</name>
</gene>
<name>A0A212JYK5_9BACT</name>
<evidence type="ECO:0000256" key="1">
    <source>
        <dbReference type="SAM" id="Coils"/>
    </source>
</evidence>
<feature type="coiled-coil region" evidence="1">
    <location>
        <begin position="33"/>
        <end position="67"/>
    </location>
</feature>
<sequence length="85" mass="9951">MFHKEATMPRPLTSEDDRLTRLEELTFFQEERIKALDAALTAQQLQLDKLEQDFSDATSVIRLLREKLGDQPENSLPPHSMPERW</sequence>
<accession>A0A212JYK5</accession>
<evidence type="ECO:0000313" key="2">
    <source>
        <dbReference type="EMBL" id="SBW04590.1"/>
    </source>
</evidence>
<dbReference type="AlphaFoldDB" id="A0A212JYK5"/>
<dbReference type="EMBL" id="FLUP01000001">
    <property type="protein sequence ID" value="SBW04590.1"/>
    <property type="molecule type" value="Genomic_DNA"/>
</dbReference>
<reference evidence="2" key="1">
    <citation type="submission" date="2016-04" db="EMBL/GenBank/DDBJ databases">
        <authorList>
            <person name="Evans L.H."/>
            <person name="Alamgir A."/>
            <person name="Owens N."/>
            <person name="Weber N.D."/>
            <person name="Virtaneva K."/>
            <person name="Barbian K."/>
            <person name="Babar A."/>
            <person name="Rosenke K."/>
        </authorList>
    </citation>
    <scope>NUCLEOTIDE SEQUENCE</scope>
    <source>
        <strain evidence="2">92-2</strain>
    </source>
</reference>
<protein>
    <submittedName>
        <fullName evidence="2">SlyX family protein</fullName>
    </submittedName>
</protein>
<proteinExistence type="predicted"/>
<dbReference type="Pfam" id="PF04102">
    <property type="entry name" value="SlyX"/>
    <property type="match status" value="1"/>
</dbReference>
<keyword evidence="1" id="KW-0175">Coiled coil</keyword>
<organism evidence="2">
    <name type="scientific">uncultured Desulfovibrio sp</name>
    <dbReference type="NCBI Taxonomy" id="167968"/>
    <lineage>
        <taxon>Bacteria</taxon>
        <taxon>Pseudomonadati</taxon>
        <taxon>Thermodesulfobacteriota</taxon>
        <taxon>Desulfovibrionia</taxon>
        <taxon>Desulfovibrionales</taxon>
        <taxon>Desulfovibrionaceae</taxon>
        <taxon>Desulfovibrio</taxon>
        <taxon>environmental samples</taxon>
    </lineage>
</organism>
<dbReference type="InterPro" id="IPR007236">
    <property type="entry name" value="SlyX"/>
</dbReference>